<proteinExistence type="predicted"/>
<organism evidence="1 2">
    <name type="scientific">Necator americanus</name>
    <name type="common">Human hookworm</name>
    <dbReference type="NCBI Taxonomy" id="51031"/>
    <lineage>
        <taxon>Eukaryota</taxon>
        <taxon>Metazoa</taxon>
        <taxon>Ecdysozoa</taxon>
        <taxon>Nematoda</taxon>
        <taxon>Chromadorea</taxon>
        <taxon>Rhabditida</taxon>
        <taxon>Rhabditina</taxon>
        <taxon>Rhabditomorpha</taxon>
        <taxon>Strongyloidea</taxon>
        <taxon>Ancylostomatidae</taxon>
        <taxon>Bunostominae</taxon>
        <taxon>Necator</taxon>
    </lineage>
</organism>
<evidence type="ECO:0000313" key="1">
    <source>
        <dbReference type="EMBL" id="KAK6730880.1"/>
    </source>
</evidence>
<name>A0ABR1BZI8_NECAM</name>
<reference evidence="1 2" key="1">
    <citation type="submission" date="2023-08" db="EMBL/GenBank/DDBJ databases">
        <title>A Necator americanus chromosomal reference genome.</title>
        <authorList>
            <person name="Ilik V."/>
            <person name="Petrzelkova K.J."/>
            <person name="Pardy F."/>
            <person name="Fuh T."/>
            <person name="Niatou-Singa F.S."/>
            <person name="Gouil Q."/>
            <person name="Baker L."/>
            <person name="Ritchie M.E."/>
            <person name="Jex A.R."/>
            <person name="Gazzola D."/>
            <person name="Li H."/>
            <person name="Toshio Fujiwara R."/>
            <person name="Zhan B."/>
            <person name="Aroian R.V."/>
            <person name="Pafco B."/>
            <person name="Schwarz E.M."/>
        </authorList>
    </citation>
    <scope>NUCLEOTIDE SEQUENCE [LARGE SCALE GENOMIC DNA]</scope>
    <source>
        <strain evidence="1 2">Aroian</strain>
        <tissue evidence="1">Whole animal</tissue>
    </source>
</reference>
<accession>A0ABR1BZI8</accession>
<evidence type="ECO:0000313" key="2">
    <source>
        <dbReference type="Proteomes" id="UP001303046"/>
    </source>
</evidence>
<sequence>MSFHISPELGRKKRAAWEAYKSIEDEVKKMKSSRSIPLHISEGRDSTFCSTSRIEATTVGPCRARLGFTQYQAHYRKSADPMVRLLHTFLQRKILRSSCPTRKEKPMRRLWCAINKKGSVQCRRRVEQIDKQQESSDPGDWN</sequence>
<dbReference type="EMBL" id="JAVFWL010000001">
    <property type="protein sequence ID" value="KAK6730880.1"/>
    <property type="molecule type" value="Genomic_DNA"/>
</dbReference>
<keyword evidence="2" id="KW-1185">Reference proteome</keyword>
<gene>
    <name evidence="1" type="primary">Necator_chrI.g3512</name>
    <name evidence="1" type="ORF">RB195_007383</name>
</gene>
<dbReference type="Proteomes" id="UP001303046">
    <property type="component" value="Unassembled WGS sequence"/>
</dbReference>
<comment type="caution">
    <text evidence="1">The sequence shown here is derived from an EMBL/GenBank/DDBJ whole genome shotgun (WGS) entry which is preliminary data.</text>
</comment>
<protein>
    <submittedName>
        <fullName evidence="1">Uncharacterized protein</fullName>
    </submittedName>
</protein>